<dbReference type="PROSITE" id="PS50157">
    <property type="entry name" value="ZINC_FINGER_C2H2_2"/>
    <property type="match status" value="1"/>
</dbReference>
<dbReference type="Proteomes" id="UP000554235">
    <property type="component" value="Unassembled WGS sequence"/>
</dbReference>
<dbReference type="SUPFAM" id="SSF57667">
    <property type="entry name" value="beta-beta-alpha zinc fingers"/>
    <property type="match status" value="1"/>
</dbReference>
<gene>
    <name evidence="11" type="ORF">FALBO_747</name>
</gene>
<dbReference type="PROSITE" id="PS00028">
    <property type="entry name" value="ZINC_FINGER_C2H2_1"/>
    <property type="match status" value="1"/>
</dbReference>
<evidence type="ECO:0000259" key="10">
    <source>
        <dbReference type="PROSITE" id="PS50157"/>
    </source>
</evidence>
<feature type="region of interest" description="Disordered" evidence="9">
    <location>
        <begin position="1"/>
        <end position="34"/>
    </location>
</feature>
<keyword evidence="7" id="KW-0539">Nucleus</keyword>
<dbReference type="GO" id="GO:0008270">
    <property type="term" value="F:zinc ion binding"/>
    <property type="evidence" value="ECO:0007669"/>
    <property type="project" value="UniProtKB-KW"/>
</dbReference>
<dbReference type="InterPro" id="IPR036236">
    <property type="entry name" value="Znf_C2H2_sf"/>
</dbReference>
<keyword evidence="3 8" id="KW-0863">Zinc-finger</keyword>
<name>A0A8H4PI36_9HYPO</name>
<feature type="domain" description="C2H2-type" evidence="10">
    <location>
        <begin position="128"/>
        <end position="158"/>
    </location>
</feature>
<dbReference type="PANTHER" id="PTHR46179:SF13">
    <property type="entry name" value="C2H2-TYPE DOMAIN-CONTAINING PROTEIN"/>
    <property type="match status" value="1"/>
</dbReference>
<evidence type="ECO:0000256" key="3">
    <source>
        <dbReference type="ARBA" id="ARBA00022771"/>
    </source>
</evidence>
<comment type="subcellular location">
    <subcellularLocation>
        <location evidence="1">Nucleus</location>
    </subcellularLocation>
</comment>
<dbReference type="PANTHER" id="PTHR46179">
    <property type="entry name" value="ZINC FINGER PROTEIN"/>
    <property type="match status" value="1"/>
</dbReference>
<accession>A0A8H4PI36</accession>
<evidence type="ECO:0000256" key="8">
    <source>
        <dbReference type="PROSITE-ProRule" id="PRU00042"/>
    </source>
</evidence>
<dbReference type="GO" id="GO:0005634">
    <property type="term" value="C:nucleus"/>
    <property type="evidence" value="ECO:0007669"/>
    <property type="project" value="UniProtKB-SubCell"/>
</dbReference>
<evidence type="ECO:0000256" key="9">
    <source>
        <dbReference type="SAM" id="MobiDB-lite"/>
    </source>
</evidence>
<evidence type="ECO:0000313" key="12">
    <source>
        <dbReference type="Proteomes" id="UP000554235"/>
    </source>
</evidence>
<comment type="caution">
    <text evidence="11">The sequence shown here is derived from an EMBL/GenBank/DDBJ whole genome shotgun (WGS) entry which is preliminary data.</text>
</comment>
<keyword evidence="6" id="KW-0804">Transcription</keyword>
<organism evidence="11 12">
    <name type="scientific">Fusarium albosuccineum</name>
    <dbReference type="NCBI Taxonomy" id="1237068"/>
    <lineage>
        <taxon>Eukaryota</taxon>
        <taxon>Fungi</taxon>
        <taxon>Dikarya</taxon>
        <taxon>Ascomycota</taxon>
        <taxon>Pezizomycotina</taxon>
        <taxon>Sordariomycetes</taxon>
        <taxon>Hypocreomycetidae</taxon>
        <taxon>Hypocreales</taxon>
        <taxon>Nectriaceae</taxon>
        <taxon>Fusarium</taxon>
        <taxon>Fusarium decemcellulare species complex</taxon>
    </lineage>
</organism>
<evidence type="ECO:0000256" key="7">
    <source>
        <dbReference type="ARBA" id="ARBA00023242"/>
    </source>
</evidence>
<keyword evidence="5" id="KW-0805">Transcription regulation</keyword>
<dbReference type="Gene3D" id="3.30.160.60">
    <property type="entry name" value="Classic Zinc Finger"/>
    <property type="match status" value="1"/>
</dbReference>
<dbReference type="SMART" id="SM00355">
    <property type="entry name" value="ZnF_C2H2"/>
    <property type="match status" value="4"/>
</dbReference>
<evidence type="ECO:0000256" key="1">
    <source>
        <dbReference type="ARBA" id="ARBA00004123"/>
    </source>
</evidence>
<evidence type="ECO:0000256" key="4">
    <source>
        <dbReference type="ARBA" id="ARBA00022833"/>
    </source>
</evidence>
<dbReference type="InterPro" id="IPR051061">
    <property type="entry name" value="Zinc_finger_trans_reg"/>
</dbReference>
<dbReference type="AlphaFoldDB" id="A0A8H4PI36"/>
<evidence type="ECO:0000256" key="6">
    <source>
        <dbReference type="ARBA" id="ARBA00023163"/>
    </source>
</evidence>
<evidence type="ECO:0000256" key="2">
    <source>
        <dbReference type="ARBA" id="ARBA00022723"/>
    </source>
</evidence>
<keyword evidence="2" id="KW-0479">Metal-binding</keyword>
<proteinExistence type="predicted"/>
<dbReference type="EMBL" id="JAADYS010000082">
    <property type="protein sequence ID" value="KAF4472349.1"/>
    <property type="molecule type" value="Genomic_DNA"/>
</dbReference>
<keyword evidence="12" id="KW-1185">Reference proteome</keyword>
<keyword evidence="4" id="KW-0862">Zinc</keyword>
<reference evidence="11 12" key="1">
    <citation type="submission" date="2020-01" db="EMBL/GenBank/DDBJ databases">
        <title>Identification and distribution of gene clusters putatively required for synthesis of sphingolipid metabolism inhibitors in phylogenetically diverse species of the filamentous fungus Fusarium.</title>
        <authorList>
            <person name="Kim H.-S."/>
            <person name="Busman M."/>
            <person name="Brown D.W."/>
            <person name="Divon H."/>
            <person name="Uhlig S."/>
            <person name="Proctor R.H."/>
        </authorList>
    </citation>
    <scope>NUCLEOTIDE SEQUENCE [LARGE SCALE GENOMIC DNA]</scope>
    <source>
        <strain evidence="11 12">NRRL 20459</strain>
    </source>
</reference>
<dbReference type="GO" id="GO:0006357">
    <property type="term" value="P:regulation of transcription by RNA polymerase II"/>
    <property type="evidence" value="ECO:0007669"/>
    <property type="project" value="TreeGrafter"/>
</dbReference>
<dbReference type="OrthoDB" id="8117402at2759"/>
<sequence length="202" mass="23089">MGKKRRRKTDAGPPAKRSRKATYQEPSNQQTEPADLLQPVLENLQLEPADLQPESILLKCNPTIRCPAPDCKWQSSARTAKGSLWKHMKREHPTLPRLQCDWTGCEERFHIAADKSQHYLEAHGKKEWTCPASDCDQVFDNIGRWRSHKRTKHPGLKAKECGVKGCHEMVESEDDLRSHQLECHSDKIILYFVGLGIARKSS</sequence>
<evidence type="ECO:0000256" key="5">
    <source>
        <dbReference type="ARBA" id="ARBA00023015"/>
    </source>
</evidence>
<evidence type="ECO:0000313" key="11">
    <source>
        <dbReference type="EMBL" id="KAF4472349.1"/>
    </source>
</evidence>
<dbReference type="InterPro" id="IPR013087">
    <property type="entry name" value="Znf_C2H2_type"/>
</dbReference>
<protein>
    <submittedName>
        <fullName evidence="11">Zinc finger 76 (Expressed in testis)</fullName>
    </submittedName>
</protein>